<reference evidence="2 3" key="1">
    <citation type="submission" date="2020-06" db="EMBL/GenBank/DDBJ databases">
        <authorList>
            <person name="Li R."/>
            <person name="Bekaert M."/>
        </authorList>
    </citation>
    <scope>NUCLEOTIDE SEQUENCE [LARGE SCALE GENOMIC DNA]</scope>
    <source>
        <strain evidence="3">wild</strain>
    </source>
</reference>
<protein>
    <submittedName>
        <fullName evidence="2">Uncharacterized protein</fullName>
    </submittedName>
</protein>
<keyword evidence="1" id="KW-0175">Coiled coil</keyword>
<dbReference type="Proteomes" id="UP000507470">
    <property type="component" value="Unassembled WGS sequence"/>
</dbReference>
<feature type="coiled-coil region" evidence="1">
    <location>
        <begin position="40"/>
        <end position="70"/>
    </location>
</feature>
<proteinExistence type="predicted"/>
<dbReference type="AlphaFoldDB" id="A0A6J8AIF9"/>
<accession>A0A6J8AIF9</accession>
<sequence>MKFQEEKKKTEEHANELRKLITKFEGLLIDELRKTFDGNADAISKEKEKLEQIQQELIEKIELIKQSKVKDNILQIKNDVMDLSPNPEEYDKPLLIPKETKQFSKSQLISIECDFGHLHKVPLKGGQDTEIKAWKSYDFEKNLFVNNSSLAICKYGTTLASDENCCYELKPDKSPRLIGKLKKVIDMLFIESKKLVFAVVKNRAIQVKN</sequence>
<gene>
    <name evidence="2" type="ORF">MCOR_8182</name>
</gene>
<evidence type="ECO:0000256" key="1">
    <source>
        <dbReference type="SAM" id="Coils"/>
    </source>
</evidence>
<keyword evidence="3" id="KW-1185">Reference proteome</keyword>
<dbReference type="EMBL" id="CACVKT020001498">
    <property type="protein sequence ID" value="CAC5368709.1"/>
    <property type="molecule type" value="Genomic_DNA"/>
</dbReference>
<dbReference type="OrthoDB" id="10479039at2759"/>
<name>A0A6J8AIF9_MYTCO</name>
<organism evidence="2 3">
    <name type="scientific">Mytilus coruscus</name>
    <name type="common">Sea mussel</name>
    <dbReference type="NCBI Taxonomy" id="42192"/>
    <lineage>
        <taxon>Eukaryota</taxon>
        <taxon>Metazoa</taxon>
        <taxon>Spiralia</taxon>
        <taxon>Lophotrochozoa</taxon>
        <taxon>Mollusca</taxon>
        <taxon>Bivalvia</taxon>
        <taxon>Autobranchia</taxon>
        <taxon>Pteriomorphia</taxon>
        <taxon>Mytilida</taxon>
        <taxon>Mytiloidea</taxon>
        <taxon>Mytilidae</taxon>
        <taxon>Mytilinae</taxon>
        <taxon>Mytilus</taxon>
    </lineage>
</organism>
<evidence type="ECO:0000313" key="2">
    <source>
        <dbReference type="EMBL" id="CAC5368709.1"/>
    </source>
</evidence>
<evidence type="ECO:0000313" key="3">
    <source>
        <dbReference type="Proteomes" id="UP000507470"/>
    </source>
</evidence>